<evidence type="ECO:0000313" key="3">
    <source>
        <dbReference type="EMBL" id="OGW97197.1"/>
    </source>
</evidence>
<sequence length="5709" mass="626378">MNHYSSKEESLVKLQRGSKGFNHFQKIVAFLLIMTFNVTQLGYTGITELAVNPQKQSELPEKQVSDLVEDRLSLNTDSQPSTTIDFLTDTNPLSKADPVETQSQAMTTQAALQETQTVYHEIQPAPGDTQLLHDATLQVPDVSTIPNPANGIVISNSAVLPPGMTMDEWELTGDWSLLHWLTHIEVQAGGGIDLSNLAHFVVGMKSPEPIVQIEFRDTNRDTAKVYLVDVDASSVSYYSVSMDLLSSKIDIHKVDSIRFTIDGDHMSDNTFKLTLNKDTTAPPKPTVTTSVTSPISNQDAFRVEGIKPEGAGVLINGFEAVPVGSSKTWSYDVPLGEEGNNAVSVRYKWKNGVSSEAFDFTVLRDTIAPAGSIVINGGGLYTTSRTVTLNLSGTDSGTGLDKMSFSTDGTNWTTSEVYLASKSFTLPAGDGEKTIYVKYFDKAGNESTIYSQSITLATTPPVAALTVNNGAQYITQTAVTLNISIQNAGVGIDKMMFSTDNLNWTTIETYNATRAWTFSTGDGLKTVWAKFQDKAGQWSSPVSVSVRLDTYAPFGSLRINSGASYTGSANVMLNLSAYDYGSGVDKMSFSTDKTNWTAPEAFAATKSYTLSSGDGYKVVYVRYYDKAGKMSSSYGAGIRLDTAPPQISYLRVNNGAQYISQTAVTLNFYAYDMGSGISQMSFSSDNSNWTTPETYKTTKAWTFSSGDGNKTVWVKFRDNMGLWSNSVSVTVKLDTVPPVGWIKINNGALYTTSSYVTLNLSAQDSGSGISYVRFSTDNVNWTSSYTYSNSRSYSLPTGDGSKTVWVKFQDKAGTWSNPVSSTIILDTTIPTGSITINNGEIYTSSTVVTLKLTAQDAGSGINKMSFSTNNSTWTTPEAFSATKNFTLPTGDGSKTVYVRYYDKAGKVSTVYSKSIMLDTVPPQGTIAVNNGAQYIKQTNVALNLSATDSGSGLDKMSFSTDNITYSEPEVYSTTKSWDFSGGDGNKTVWVKFLDKASKSSSPVSVTVLLDTVLPTGSVQINNGAFYSNTQTVTLNLSGQDSASGIDKMSFSTDNANWTTPEIYATSKSFSLPAGDGTKTIYVKFFDKAGNASSVTHRAIILDTTAPQGTISVNGGVQYITQTHVTLNVNASDSGSGLDKMSFSTDNANWTTAETYKITKSWDFTVGDGNKTVWVKFLDKSGTWSSPVSVAVFLDTILPTGSVTINAGASYTTSNSVTLNLSAQDSGAGIETMSFSTDNISWTEAETYSSSKNFSFPSGDGTKTVYVQFFDKAGNASTICSNSISLDATSPTGSLEINYGAAYATSTQVTLRLSAADTGSGISKMSFSTNNVSWTASENYTTLRNFTLPSGDGNKTIYVKYFDKAGNESTIYSQSIFLDKTVPTGSVVINHGDVSTTSRTVTLTFAADDGNGAGVSSILYSLDGGSTWSAWQSYVPELSVLLPDGNGEKTVKYKIRDAAGNESSYYEDRITLNMGTDPVLFLDDFNGRTSLGANWTVQSGSFSIGNNNLWQSVAGVPGQIVLANAPSVNNYEIDFDMAIRSWDVDQVGLIFRKQDLQNYYLAVYTRNYSSGYFKFIKVVNGASTVLTQSSTPIISDSLYHHMKVIVNGNQFEMVFDGETRVTAQDGSIQNGTVGIYSQMGSEFFDNFVVKNSGITVSLPVVNPLPQYTTAHLRTISGTKTSGTSIWINGVEKVPSDVQTSWSVEVPLSADGNYTFSIFARDGSGSKSNVVEVSTVRDTIAPSGSVIINNGASKTSSANISLALNVEDETSGLDSVRLSTDGGTNWTAWENFQSTKTLTLSSGEGEKTVLVEVRDHAGLTQTFSDSILLTTATPPAIQFLSSAVTASPDYVLRYTVNGVEKTENWKLHTGENRILVRALDRGLYTYSDFVVTFNGTEPSLPAMPTVPVLSSDLVSMTTEDGLVVKYDQGNLVAIEKTDDYELYLPVFNGDVLTGGLLVFKNGDKLLFEGGHALYKLSSDGATTRYNADNFVTSIVGQDQKIVRFSYQLDPAGKVIGTLMSEQDMTSFYDGAGLPVWFKKTDGTDIRYVNGSLHEYKDNSGNYYLYEINGIYSGVEQTGSRSTLIYVTPAGTSTPLPIGEIQNNLASYPTIKATLESKIPIQIDYDMNHQMTKVISGKEEELALDNGLPESLMDQSKSTMFFTALTNEDGDIENLALSQNGIDQSFNQTGNLNSITLSDGTVLEVNAEKLNEIQAGDGSVLANLTWNGAQLTGYVRTYEDGTVETYQNSTIKTRQDSNGNITTYTSGQPITMKTPDGRTYQISSGINTSGKTERKLDLISIDLDDGRRIEFENGKPIRYIQTKDGQSGIYDVPVLPDGTYYVPSLKLTGAELRAVTIDPAGSVLSGEILFSDGTQYLIENGLLKQQITPSGQMVKFSEEEPEPIVPTTPVPAQPLTEAEQIYRNQLIEKEFEYFTSSASIHALTELPFDNYDAGTHQSSNYSQATLAGFWAEILVAIAKGDYVTSKITREQAFQKLVTLLSSLKVAQQQAGWNGMFSFFTIKETQVPVLDPLGNLTGQTQTVVSYERTFNSIGLGDNLNLSVSLSSVIGALTGLSLDPALSVLRDQIISKSNDILTAQDPGYAQFYNSSKKQFNMAYEFSGTTGSFAGQMDRLFNEFRTGLFWLVARHPEYTPALEKLAITIRPYESSDGLQFNNAVPFDGGAFQMFWPLIYQDETQYSEFNIALRNFLYAQADYVSQQEVPGLLSAGSNPGGDYVGKIGLPEASETDDHLLTDIGSIYGTASAFGLAPHYVLQFLKNIETKFPQVKTAYGYVDSLAIRNVTTVDPVTLQPVTTKQPVYSSRYYGIDQASFLLALLKTSQNYYQNYLTQKNMKNTVDQIYQSFSLGLTPVMENNPTAGNFGITPSILYGGSAAHPDGLSPELIKRPAFVTTVVDPEYGAGQVVNYFTPTGKFHHPEIEFPIDDTNFISMNLQEYLLTSGDPFAGKSLFEDFILDLLDESYSLGTFYTSGYGSARQAITQDPLIGAVRHLQFDLKYLEMPVGIWALYHSFDISKYDFLSVPVRLGKGTPKGTRLKFELKGLGEIFVTDEITEEWTYLNIPKTAPMGALTEIAVSILSPDGGPVAGDIYIGPLSLMKVRSTKSIDWKSLVGKTESEIRMLLIQNAKTQPSGGSAITGEEVLENFSVDADGKLVSGTRKLVDGSVQYFKDGHLTKWIFPNGRTIVYANGLASYIIDLARGKLEEGKFYYDQDLRGNIRQFIVEDNDRRRVFGSDGKLQSINDKGRIINFEDGKIKSIVLSNATLTNLEFASDQKLLSAHVAMSDGSSFDINQGGDQFVQYPDGVKVYYRDTYITAIETPQNGRTEFSYQFDAARKLIGVTATFNGQAKSMIEFIQMAGREVEKSYLLDKSPMEVIPISGIYGFNANPNDLSVATKGSFGDGAAIRYQFQYKTITPDILGMVFSHKDQPIEVSGYDFLGITLMQDSSMTWGQDFELKLKSPELATRYVFEVDNAQNSYKTYVFSLDGKSGEEGETTLEVIRDPAGLSKLGQIYIKNLTYYSVRRTEKPLWETILNITGNEIQSLKIETEMLTAVGADIAQRKAITITDIQSMLDLPTSISYVETGDGKDFGKVKKFVRFDGSQVELENNMIKKVILPDGTVNEYQTNVNETHAEIEGGLANLSDKGSMDYKYGALRKVTQSDGREYEFSYEYDDAGTETTLVKDELSGDVRRFQDGKLLRSDTTQGLKTNYQYANGVLIGAEIAYKNKVLQSSQYHFTDEETQVTDEDGTTWFYDKNGNLIKHITKDGYLYTYSDFQFSSSYPYMWKDDYKRALIDAKDLRAVTLSGFQAADGSQILYGFDKGTKGEIKFANGDHGVNLEFDEELKIKSGQIQFANGMILEIENYLPVRGRLETGELFDVPYPMDYPVAYNPEFVQGADGGYLGFKTYRRVELYKYTGIFRQFAGYAYNKYTYDRQGRLIKVETPQGTTDDITYQTNAAGEAISYSVHRKKQFSYQGVAFPKPIELLTDGGSQRLMDSGKEVARHDGDGFLVAVYKEAEGQWLSFSGTFSSAADRLGLKNFLENIKNGEYMVLAVNDPQMNQIRSDISSLLKDMGARPLTLGDAESSGGKYLLMGNKNFLDGNGHQAANKTDLSSTIESEEEINKPITSDSKWSNNPLIVKTAVSANDAYSAFMVAYQSLKPSEDIQKSAVYGGSNQMMLAERLDGQRSYYQNGRIKEVFNGDGNLVYSYEYVCPVTCNKPEDYLLSKVNMVKARQDLVSDEIEQQHQIEQTKYDALQNLAWQDEVARAQIQENLDSGIAAIDGQISSYESQKYQEIKKCKNFMGFKYGCHVERFEVPGVQDAINQLRSQRTELLQTAETQLSLIPGEVDARKQEIENAIADRLIELGNQKKDIERDILKREVEPVLSDYYRRILGRDPSSAELEYWTDDTLAKYQPNAAGTNTPSVDTTLLYSRLNDPSANSEKTRRLNEKQAIISGVRTFLTNYVTAQSAAKEAMLNQLKLQPGDVVDLDSTDVSEILAWLESRDLHFGQSAYLALKEMLASRGINVAADVLGKELILIDILMGLITRFLTGELVLSAYAMMKVAAIHNDNFSTVQYTYADLLNLYRTVCPSSQTPCSLRIIAHIAKDHYIQITNVTETEVFYREVSKGENGEDLTIDKDQFLETWDVDGKGGYLIVPTEKVMLGKEVSKETALKIQGAFLPFLFFVISFVLTVASAVVSIFSPTWGKILGYAALVAGIIGIVGSVGQWVVNGVKMAYSAVAQQGFFGALKSGFAAIGHQMMQAVHYVGRFFQNAFQFVKNGFSGGFKTLGSGIMKINTYLAHPEIAGAGSASARFSVEQIVSRNIIAASLNYNLSKGFEGFGLNNTFTRLASAFIGFGAVGIGGSTSSFIQSGLQGLMLQGVSEIGLKLDLPPPVTQALSLVGSAALGAYFNPNLTLKAALIDIAPQVTSKLTLGGIEFIGRSMGLNPRIAQLIGLPVSAIVGNLTGRFSDVVIGYRDDGTAIYVSNPYNEESIWSTLKRSILNEATLSGMVSIGSSLIGDALDVNPVLISLGLRGLVGGVQGLTDTLDQRNAGARFLVGMTGGLKDTVEDLVKLGGKHLTLTEKTFYLSQLVTFATQKGSRDIFDFFEEYANDIIGRNTAEAILKSGHNVSEYFKAKRQAKDFTVTTLDNVSVHEYTVGDSKFILTEDETQLLARKFGNHMEKGEYVFDKDGNYLLRNGEVVFTNGSETLHLTIRETEIVQIDMVQSGGNSLTFFGTADQPLVLSKNPEESFKIESGVLRNWDTGETNYYSDGKITAVQDTQFINFTTASAGPVAGAIQMAQYFDPEGMNQGFEIHMDEGLRNEMLDLNQSAINGVMSSIVDHQTAETTSGSSWIEQIQLKQQDLYNGGIEAIHKVRSFLQPGYDALKAQIPILQNDLSLDLLEAFAVGVVDTVLIGTELDDIFNEYGQLKNNWREMSLNEKTMKGLSIGGHAFNEIMRGFQLMSFGLSIRSVGKAVVGTVDNTIDDWVRMILKDPMHPDASKLDDLFRNAEFEAKWINQVDSVHDLKNVANRRLVDYSKARSKIFRRDAVEVNKAYPETYNPKPHKPGFPVTEYVRSGADLTAEGFMRIHGESNTVGTWLMRKTDFEALKLEAQNTNRNFAELLQERLALPTKPTMVSDFVPSPDRAVAIRESTVNPIFSDSPNQTQLEIMLEDEAEREFLKDWFKNTRSL</sequence>
<feature type="domain" description="Ig-like" evidence="2">
    <location>
        <begin position="1043"/>
        <end position="1102"/>
    </location>
</feature>
<comment type="caution">
    <text evidence="3">The sequence shown here is derived from an EMBL/GenBank/DDBJ whole genome shotgun (WGS) entry which is preliminary data.</text>
</comment>
<keyword evidence="1" id="KW-0812">Transmembrane</keyword>
<dbReference type="InterPro" id="IPR013320">
    <property type="entry name" value="ConA-like_dom_sf"/>
</dbReference>
<gene>
    <name evidence="3" type="ORF">A3G33_08460</name>
</gene>
<name>A0A1G1KWA3_9BACT</name>
<evidence type="ECO:0000259" key="2">
    <source>
        <dbReference type="Pfam" id="PF12245"/>
    </source>
</evidence>
<dbReference type="Proteomes" id="UP000178187">
    <property type="component" value="Unassembled WGS sequence"/>
</dbReference>
<feature type="domain" description="Ig-like" evidence="2">
    <location>
        <begin position="387"/>
        <end position="455"/>
    </location>
</feature>
<feature type="domain" description="Ig-like" evidence="2">
    <location>
        <begin position="1315"/>
        <end position="1379"/>
    </location>
</feature>
<protein>
    <recommendedName>
        <fullName evidence="2">Ig-like domain-containing protein</fullName>
    </recommendedName>
</protein>
<keyword evidence="1" id="KW-1133">Transmembrane helix</keyword>
<evidence type="ECO:0000256" key="1">
    <source>
        <dbReference type="SAM" id="Phobius"/>
    </source>
</evidence>
<keyword evidence="1" id="KW-0472">Membrane</keyword>
<dbReference type="EMBL" id="MHFR01000043">
    <property type="protein sequence ID" value="OGW97197.1"/>
    <property type="molecule type" value="Genomic_DNA"/>
</dbReference>
<feature type="domain" description="Ig-like" evidence="2">
    <location>
        <begin position="851"/>
        <end position="918"/>
    </location>
</feature>
<dbReference type="Pfam" id="PF12245">
    <property type="entry name" value="Big_3_2"/>
    <property type="match status" value="4"/>
</dbReference>
<feature type="transmembrane region" description="Helical" evidence="1">
    <location>
        <begin position="4724"/>
        <end position="4746"/>
    </location>
</feature>
<feature type="transmembrane region" description="Helical" evidence="1">
    <location>
        <begin position="4694"/>
        <end position="4717"/>
    </location>
</feature>
<dbReference type="Gene3D" id="2.60.120.560">
    <property type="entry name" value="Exo-inulinase, domain 1"/>
    <property type="match status" value="1"/>
</dbReference>
<organism evidence="3 4">
    <name type="scientific">Candidatus Danuiimicrobium aquiferis</name>
    <dbReference type="NCBI Taxonomy" id="1801832"/>
    <lineage>
        <taxon>Bacteria</taxon>
        <taxon>Pseudomonadati</taxon>
        <taxon>Candidatus Omnitrophota</taxon>
        <taxon>Candidatus Danuiimicrobium</taxon>
    </lineage>
</organism>
<proteinExistence type="predicted"/>
<dbReference type="InterPro" id="IPR013783">
    <property type="entry name" value="Ig-like_fold"/>
</dbReference>
<dbReference type="InterPro" id="IPR022038">
    <property type="entry name" value="Ig-like_bact"/>
</dbReference>
<evidence type="ECO:0000313" key="4">
    <source>
        <dbReference type="Proteomes" id="UP000178187"/>
    </source>
</evidence>
<dbReference type="SUPFAM" id="SSF49899">
    <property type="entry name" value="Concanavalin A-like lectins/glucanases"/>
    <property type="match status" value="1"/>
</dbReference>
<reference evidence="3 4" key="1">
    <citation type="journal article" date="2016" name="Nat. Commun.">
        <title>Thousands of microbial genomes shed light on interconnected biogeochemical processes in an aquifer system.</title>
        <authorList>
            <person name="Anantharaman K."/>
            <person name="Brown C.T."/>
            <person name="Hug L.A."/>
            <person name="Sharon I."/>
            <person name="Castelle C.J."/>
            <person name="Probst A.J."/>
            <person name="Thomas B.C."/>
            <person name="Singh A."/>
            <person name="Wilkins M.J."/>
            <person name="Karaoz U."/>
            <person name="Brodie E.L."/>
            <person name="Williams K.H."/>
            <person name="Hubbard S.S."/>
            <person name="Banfield J.F."/>
        </authorList>
    </citation>
    <scope>NUCLEOTIDE SEQUENCE [LARGE SCALE GENOMIC DNA]</scope>
</reference>
<dbReference type="Gene3D" id="2.60.40.10">
    <property type="entry name" value="Immunoglobulins"/>
    <property type="match status" value="5"/>
</dbReference>
<accession>A0A1G1KWA3</accession>